<dbReference type="GeneID" id="76629658"/>
<dbReference type="InterPro" id="IPR011330">
    <property type="entry name" value="Glyco_hydro/deAcase_b/a-brl"/>
</dbReference>
<dbReference type="Proteomes" id="UP001596445">
    <property type="component" value="Unassembled WGS sequence"/>
</dbReference>
<dbReference type="InterPro" id="IPR002509">
    <property type="entry name" value="NODB_dom"/>
</dbReference>
<evidence type="ECO:0000256" key="2">
    <source>
        <dbReference type="ARBA" id="ARBA00022729"/>
    </source>
</evidence>
<evidence type="ECO:0000259" key="3">
    <source>
        <dbReference type="Pfam" id="PF01522"/>
    </source>
</evidence>
<dbReference type="Gene3D" id="3.20.20.370">
    <property type="entry name" value="Glycoside hydrolase/deacetylase"/>
    <property type="match status" value="1"/>
</dbReference>
<gene>
    <name evidence="4" type="ORF">ACFQQG_05625</name>
</gene>
<comment type="subcellular location">
    <subcellularLocation>
        <location evidence="1">Secreted</location>
    </subcellularLocation>
</comment>
<keyword evidence="5" id="KW-1185">Reference proteome</keyword>
<feature type="domain" description="NodB homology" evidence="3">
    <location>
        <begin position="55"/>
        <end position="271"/>
    </location>
</feature>
<dbReference type="EMBL" id="JBHSZI010000001">
    <property type="protein sequence ID" value="MFC7057742.1"/>
    <property type="molecule type" value="Genomic_DNA"/>
</dbReference>
<dbReference type="RefSeq" id="WP_267163525.1">
    <property type="nucleotide sequence ID" value="NZ_CP112972.1"/>
</dbReference>
<dbReference type="AlphaFoldDB" id="A0ABD5W4X9"/>
<accession>A0ABD5W4X9</accession>
<organism evidence="4 5">
    <name type="scientific">Halovenus salina</name>
    <dbReference type="NCBI Taxonomy" id="1510225"/>
    <lineage>
        <taxon>Archaea</taxon>
        <taxon>Methanobacteriati</taxon>
        <taxon>Methanobacteriota</taxon>
        <taxon>Stenosarchaea group</taxon>
        <taxon>Halobacteria</taxon>
        <taxon>Halobacteriales</taxon>
        <taxon>Haloarculaceae</taxon>
        <taxon>Halovenus</taxon>
    </lineage>
</organism>
<dbReference type="InterPro" id="IPR051398">
    <property type="entry name" value="Polysacch_Deacetylase"/>
</dbReference>
<name>A0ABD5W4X9_9EURY</name>
<sequence length="317" mass="37043">MKAVMYHYVRDGVDRLPNYYYLDITDFRKQLDYFDQEFGFVERESFLAYLRGVRSTPPSGVILTFDDGLRDHYEFVFAELQKRDLWGIFYVPTGPYQTETLLDVHKTHILLGEVSGSELLAETHEIIEEKMIPHRRREEYKTKTYKTHDDIKATKEVKRILNYYVSDEFQTEVLDRLAARIGHEPVDVSDYYVRPEELREMYQNGMTIGAHTVNHPVLSKLDKREQELQIHDSFAHLDDILGDMTLRTFCYPYGNDATYNEITVELLNSCECEWCFKVESADITDEDIGSRPQALPRYDCNEFPYGEASGSIGTNSK</sequence>
<dbReference type="PANTHER" id="PTHR34216:SF3">
    <property type="entry name" value="POLY-BETA-1,6-N-ACETYL-D-GLUCOSAMINE N-DEACETYLASE"/>
    <property type="match status" value="1"/>
</dbReference>
<dbReference type="Pfam" id="PF01522">
    <property type="entry name" value="Polysacc_deac_1"/>
    <property type="match status" value="1"/>
</dbReference>
<comment type="caution">
    <text evidence="4">The sequence shown here is derived from an EMBL/GenBank/DDBJ whole genome shotgun (WGS) entry which is preliminary data.</text>
</comment>
<reference evidence="4 5" key="1">
    <citation type="journal article" date="2019" name="Int. J. Syst. Evol. Microbiol.">
        <title>The Global Catalogue of Microorganisms (GCM) 10K type strain sequencing project: providing services to taxonomists for standard genome sequencing and annotation.</title>
        <authorList>
            <consortium name="The Broad Institute Genomics Platform"/>
            <consortium name="The Broad Institute Genome Sequencing Center for Infectious Disease"/>
            <person name="Wu L."/>
            <person name="Ma J."/>
        </authorList>
    </citation>
    <scope>NUCLEOTIDE SEQUENCE [LARGE SCALE GENOMIC DNA]</scope>
    <source>
        <strain evidence="4 5">JCM 30072</strain>
    </source>
</reference>
<dbReference type="GO" id="GO:0005576">
    <property type="term" value="C:extracellular region"/>
    <property type="evidence" value="ECO:0007669"/>
    <property type="project" value="UniProtKB-SubCell"/>
</dbReference>
<keyword evidence="2" id="KW-0732">Signal</keyword>
<evidence type="ECO:0000256" key="1">
    <source>
        <dbReference type="ARBA" id="ARBA00004613"/>
    </source>
</evidence>
<evidence type="ECO:0000313" key="4">
    <source>
        <dbReference type="EMBL" id="MFC7057742.1"/>
    </source>
</evidence>
<dbReference type="PANTHER" id="PTHR34216">
    <property type="match status" value="1"/>
</dbReference>
<evidence type="ECO:0000313" key="5">
    <source>
        <dbReference type="Proteomes" id="UP001596445"/>
    </source>
</evidence>
<dbReference type="SUPFAM" id="SSF88713">
    <property type="entry name" value="Glycoside hydrolase/deacetylase"/>
    <property type="match status" value="1"/>
</dbReference>
<protein>
    <submittedName>
        <fullName evidence="4">Polysaccharide deacetylase family protein</fullName>
    </submittedName>
</protein>
<proteinExistence type="predicted"/>